<sequence>MAELVPLGRELRALIPDVYEAFAKLSAAANQPGELDAKTKEFIAMAIAIASHCDGCIASHARGLAVKGATEQEVAELIGVCIQMMGGPGTVYGPRAFAAFKSFQTGATS</sequence>
<dbReference type="InterPro" id="IPR029032">
    <property type="entry name" value="AhpD-like"/>
</dbReference>
<dbReference type="GO" id="GO:0051920">
    <property type="term" value="F:peroxiredoxin activity"/>
    <property type="evidence" value="ECO:0007669"/>
    <property type="project" value="InterPro"/>
</dbReference>
<dbReference type="Pfam" id="PF02627">
    <property type="entry name" value="CMD"/>
    <property type="match status" value="1"/>
</dbReference>
<name>A0A6J6EHV7_9ZZZZ</name>
<dbReference type="PANTHER" id="PTHR33930:SF2">
    <property type="entry name" value="BLR3452 PROTEIN"/>
    <property type="match status" value="1"/>
</dbReference>
<organism evidence="2">
    <name type="scientific">freshwater metagenome</name>
    <dbReference type="NCBI Taxonomy" id="449393"/>
    <lineage>
        <taxon>unclassified sequences</taxon>
        <taxon>metagenomes</taxon>
        <taxon>ecological metagenomes</taxon>
    </lineage>
</organism>
<evidence type="ECO:0000259" key="1">
    <source>
        <dbReference type="Pfam" id="PF02627"/>
    </source>
</evidence>
<accession>A0A6J6EHV7</accession>
<dbReference type="AlphaFoldDB" id="A0A6J6EHV7"/>
<dbReference type="InterPro" id="IPR003779">
    <property type="entry name" value="CMD-like"/>
</dbReference>
<gene>
    <name evidence="2" type="ORF">UFOPK1726_00460</name>
</gene>
<feature type="domain" description="Carboxymuconolactone decarboxylase-like" evidence="1">
    <location>
        <begin position="16"/>
        <end position="91"/>
    </location>
</feature>
<evidence type="ECO:0000313" key="2">
    <source>
        <dbReference type="EMBL" id="CAB4573953.1"/>
    </source>
</evidence>
<dbReference type="NCBIfam" id="TIGR00778">
    <property type="entry name" value="ahpD_dom"/>
    <property type="match status" value="1"/>
</dbReference>
<dbReference type="PANTHER" id="PTHR33930">
    <property type="entry name" value="ALKYL HYDROPEROXIDE REDUCTASE AHPD"/>
    <property type="match status" value="1"/>
</dbReference>
<proteinExistence type="predicted"/>
<protein>
    <submittedName>
        <fullName evidence="2">Unannotated protein</fullName>
    </submittedName>
</protein>
<dbReference type="Gene3D" id="1.20.1290.10">
    <property type="entry name" value="AhpD-like"/>
    <property type="match status" value="1"/>
</dbReference>
<dbReference type="InterPro" id="IPR004675">
    <property type="entry name" value="AhpD_core"/>
</dbReference>
<dbReference type="EMBL" id="CAEZTT010000037">
    <property type="protein sequence ID" value="CAB4573953.1"/>
    <property type="molecule type" value="Genomic_DNA"/>
</dbReference>
<reference evidence="2" key="1">
    <citation type="submission" date="2020-05" db="EMBL/GenBank/DDBJ databases">
        <authorList>
            <person name="Chiriac C."/>
            <person name="Salcher M."/>
            <person name="Ghai R."/>
            <person name="Kavagutti S V."/>
        </authorList>
    </citation>
    <scope>NUCLEOTIDE SEQUENCE</scope>
</reference>
<dbReference type="SUPFAM" id="SSF69118">
    <property type="entry name" value="AhpD-like"/>
    <property type="match status" value="1"/>
</dbReference>